<feature type="transmembrane region" description="Helical" evidence="7">
    <location>
        <begin position="422"/>
        <end position="438"/>
    </location>
</feature>
<dbReference type="Pfam" id="PF01554">
    <property type="entry name" value="MatE"/>
    <property type="match status" value="2"/>
</dbReference>
<dbReference type="GO" id="GO:0015297">
    <property type="term" value="F:antiporter activity"/>
    <property type="evidence" value="ECO:0007669"/>
    <property type="project" value="InterPro"/>
</dbReference>
<evidence type="ECO:0000313" key="8">
    <source>
        <dbReference type="EMBL" id="MCC2166365.1"/>
    </source>
</evidence>
<keyword evidence="2" id="KW-0813">Transport</keyword>
<feature type="transmembrane region" description="Helical" evidence="7">
    <location>
        <begin position="131"/>
        <end position="151"/>
    </location>
</feature>
<keyword evidence="6 7" id="KW-0472">Membrane</keyword>
<dbReference type="InterPro" id="IPR002528">
    <property type="entry name" value="MATE_fam"/>
</dbReference>
<sequence length="458" mass="49308">MEQDMTQGKPLSIILKFTLPLLVGNIFQQFYNMADTIIVGRFVGANALAAVGSTGTVMFLIIGFAQGITAGFTILTSQRYGAKDEKAVRASVANGILLSVLVTILITVVGLSTMKPLLLLMNTPEDIFADAYTYSMLICSGVVACIFYNLFSSLLRAIGNSKVPLFFLVFSACLNVVLDLLLILCFHMGVAGAAIATNISQGVSAVLCLIYIYKNVPVLCPERTQWRLSASDTAYQMRMGIPMALQFSITASGAMVMQAAINLFGSVAVAAFTAASKVQNLVTQGMMSMGQTMASYGGQNYGKGDYHRLEKGVRSALLISVIYSLLAAAAVGLFLRPLLSLFFSGDIDMASLMPWAKTYIYMCAVFYIPLSTIFIFRNIMQGCGYSFLPMMGGVAELFARMITALIAMKLVSFPIACFCDPAAWVGAALFTGFSWLSVKKKLRASLLPEDTSSSSEAK</sequence>
<keyword evidence="3" id="KW-1003">Cell membrane</keyword>
<accession>A0AAE3DJM5</accession>
<evidence type="ECO:0000256" key="4">
    <source>
        <dbReference type="ARBA" id="ARBA00022692"/>
    </source>
</evidence>
<dbReference type="CDD" id="cd13138">
    <property type="entry name" value="MATE_yoeA_like"/>
    <property type="match status" value="1"/>
</dbReference>
<evidence type="ECO:0000256" key="3">
    <source>
        <dbReference type="ARBA" id="ARBA00022475"/>
    </source>
</evidence>
<dbReference type="PANTHER" id="PTHR43549:SF3">
    <property type="entry name" value="MULTIDRUG RESISTANCE PROTEIN YPNP-RELATED"/>
    <property type="match status" value="1"/>
</dbReference>
<evidence type="ECO:0000256" key="5">
    <source>
        <dbReference type="ARBA" id="ARBA00022989"/>
    </source>
</evidence>
<dbReference type="GO" id="GO:0042910">
    <property type="term" value="F:xenobiotic transmembrane transporter activity"/>
    <property type="evidence" value="ECO:0007669"/>
    <property type="project" value="InterPro"/>
</dbReference>
<feature type="transmembrane region" description="Helical" evidence="7">
    <location>
        <begin position="359"/>
        <end position="376"/>
    </location>
</feature>
<reference evidence="8 9" key="1">
    <citation type="submission" date="2021-10" db="EMBL/GenBank/DDBJ databases">
        <title>Anaerobic single-cell dispensing facilitates the cultivation of human gut bacteria.</title>
        <authorList>
            <person name="Afrizal A."/>
        </authorList>
    </citation>
    <scope>NUCLEOTIDE SEQUENCE [LARGE SCALE GENOMIC DNA]</scope>
    <source>
        <strain evidence="8 9">CLA-AA-H244</strain>
    </source>
</reference>
<dbReference type="EMBL" id="JAJEQF010000002">
    <property type="protein sequence ID" value="MCC2166365.1"/>
    <property type="molecule type" value="Genomic_DNA"/>
</dbReference>
<feature type="transmembrane region" description="Helical" evidence="7">
    <location>
        <begin position="12"/>
        <end position="31"/>
    </location>
</feature>
<evidence type="ECO:0000256" key="7">
    <source>
        <dbReference type="SAM" id="Phobius"/>
    </source>
</evidence>
<evidence type="ECO:0000256" key="6">
    <source>
        <dbReference type="ARBA" id="ARBA00023136"/>
    </source>
</evidence>
<dbReference type="PIRSF" id="PIRSF006603">
    <property type="entry name" value="DinF"/>
    <property type="match status" value="1"/>
</dbReference>
<organism evidence="8 9">
    <name type="scientific">Gallintestinimicrobium propionicum</name>
    <dbReference type="NCBI Taxonomy" id="2981770"/>
    <lineage>
        <taxon>Bacteria</taxon>
        <taxon>Bacillati</taxon>
        <taxon>Bacillota</taxon>
        <taxon>Clostridia</taxon>
        <taxon>Lachnospirales</taxon>
        <taxon>Lachnospiraceae</taxon>
        <taxon>Gallintestinimicrobium</taxon>
    </lineage>
</organism>
<protein>
    <submittedName>
        <fullName evidence="8">MATE family efflux transporter</fullName>
    </submittedName>
</protein>
<feature type="transmembrane region" description="Helical" evidence="7">
    <location>
        <begin position="190"/>
        <end position="213"/>
    </location>
</feature>
<comment type="subcellular location">
    <subcellularLocation>
        <location evidence="1">Cell membrane</location>
        <topology evidence="1">Multi-pass membrane protein</topology>
    </subcellularLocation>
</comment>
<dbReference type="InterPro" id="IPR052031">
    <property type="entry name" value="Membrane_Transporter-Flippase"/>
</dbReference>
<dbReference type="InterPro" id="IPR048279">
    <property type="entry name" value="MdtK-like"/>
</dbReference>
<feature type="transmembrane region" description="Helical" evidence="7">
    <location>
        <begin position="51"/>
        <end position="75"/>
    </location>
</feature>
<feature type="transmembrane region" description="Helical" evidence="7">
    <location>
        <begin position="316"/>
        <end position="339"/>
    </location>
</feature>
<dbReference type="PANTHER" id="PTHR43549">
    <property type="entry name" value="MULTIDRUG RESISTANCE PROTEIN YPNP-RELATED"/>
    <property type="match status" value="1"/>
</dbReference>
<keyword evidence="9" id="KW-1185">Reference proteome</keyword>
<dbReference type="Proteomes" id="UP001199355">
    <property type="component" value="Unassembled WGS sequence"/>
</dbReference>
<keyword evidence="5 7" id="KW-1133">Transmembrane helix</keyword>
<keyword evidence="4 7" id="KW-0812">Transmembrane</keyword>
<evidence type="ECO:0000313" key="9">
    <source>
        <dbReference type="Proteomes" id="UP001199355"/>
    </source>
</evidence>
<feature type="transmembrane region" description="Helical" evidence="7">
    <location>
        <begin position="87"/>
        <end position="111"/>
    </location>
</feature>
<gene>
    <name evidence="8" type="ORF">LKD45_01410</name>
</gene>
<dbReference type="GO" id="GO:0005886">
    <property type="term" value="C:plasma membrane"/>
    <property type="evidence" value="ECO:0007669"/>
    <property type="project" value="UniProtKB-SubCell"/>
</dbReference>
<name>A0AAE3DJM5_9FIRM</name>
<evidence type="ECO:0000256" key="2">
    <source>
        <dbReference type="ARBA" id="ARBA00022448"/>
    </source>
</evidence>
<proteinExistence type="predicted"/>
<feature type="transmembrane region" description="Helical" evidence="7">
    <location>
        <begin position="163"/>
        <end position="184"/>
    </location>
</feature>
<dbReference type="NCBIfam" id="TIGR00797">
    <property type="entry name" value="matE"/>
    <property type="match status" value="1"/>
</dbReference>
<comment type="caution">
    <text evidence="8">The sequence shown here is derived from an EMBL/GenBank/DDBJ whole genome shotgun (WGS) entry which is preliminary data.</text>
</comment>
<dbReference type="AlphaFoldDB" id="A0AAE3DJM5"/>
<evidence type="ECO:0000256" key="1">
    <source>
        <dbReference type="ARBA" id="ARBA00004651"/>
    </source>
</evidence>
<dbReference type="RefSeq" id="WP_308727532.1">
    <property type="nucleotide sequence ID" value="NZ_JAJEQF010000002.1"/>
</dbReference>